<keyword evidence="11" id="KW-1185">Reference proteome</keyword>
<evidence type="ECO:0000256" key="1">
    <source>
        <dbReference type="ARBA" id="ARBA00004141"/>
    </source>
</evidence>
<comment type="caution">
    <text evidence="10">The sequence shown here is derived from an EMBL/GenBank/DDBJ whole genome shotgun (WGS) entry which is preliminary data.</text>
</comment>
<dbReference type="EMBL" id="QEAQ01000006">
    <property type="protein sequence ID" value="TPX61722.1"/>
    <property type="molecule type" value="Genomic_DNA"/>
</dbReference>
<accession>A0A507EDD7</accession>
<dbReference type="Gene3D" id="1.20.1280.290">
    <property type="match status" value="2"/>
</dbReference>
<gene>
    <name evidence="10" type="ORF">PhCBS80983_g00992</name>
</gene>
<keyword evidence="5 9" id="KW-1133">Transmembrane helix</keyword>
<evidence type="ECO:0000256" key="5">
    <source>
        <dbReference type="ARBA" id="ARBA00022989"/>
    </source>
</evidence>
<name>A0A507EDD7_9FUNG</name>
<feature type="transmembrane region" description="Helical" evidence="9">
    <location>
        <begin position="172"/>
        <end position="191"/>
    </location>
</feature>
<dbReference type="InterPro" id="IPR016817">
    <property type="entry name" value="MannP-dilichol_defect-1"/>
</dbReference>
<evidence type="ECO:0008006" key="12">
    <source>
        <dbReference type="Google" id="ProtNLM"/>
    </source>
</evidence>
<proteinExistence type="inferred from homology"/>
<dbReference type="AlphaFoldDB" id="A0A507EDD7"/>
<keyword evidence="3 9" id="KW-0812">Transmembrane</keyword>
<feature type="transmembrane region" description="Helical" evidence="9">
    <location>
        <begin position="257"/>
        <end position="277"/>
    </location>
</feature>
<evidence type="ECO:0000256" key="8">
    <source>
        <dbReference type="SAM" id="MobiDB-lite"/>
    </source>
</evidence>
<reference evidence="10 11" key="1">
    <citation type="journal article" date="2019" name="Sci. Rep.">
        <title>Comparative genomics of chytrid fungi reveal insights into the obligate biotrophic and pathogenic lifestyle of Synchytrium endobioticum.</title>
        <authorList>
            <person name="van de Vossenberg B.T.L.H."/>
            <person name="Warris S."/>
            <person name="Nguyen H.D.T."/>
            <person name="van Gent-Pelzer M.P.E."/>
            <person name="Joly D.L."/>
            <person name="van de Geest H.C."/>
            <person name="Bonants P.J.M."/>
            <person name="Smith D.S."/>
            <person name="Levesque C.A."/>
            <person name="van der Lee T.A.J."/>
        </authorList>
    </citation>
    <scope>NUCLEOTIDE SEQUENCE [LARGE SCALE GENOMIC DNA]</scope>
    <source>
        <strain evidence="10 11">CBS 809.83</strain>
    </source>
</reference>
<feature type="region of interest" description="Disordered" evidence="8">
    <location>
        <begin position="35"/>
        <end position="72"/>
    </location>
</feature>
<feature type="transmembrane region" description="Helical" evidence="9">
    <location>
        <begin position="117"/>
        <end position="138"/>
    </location>
</feature>
<organism evidence="10 11">
    <name type="scientific">Powellomyces hirtus</name>
    <dbReference type="NCBI Taxonomy" id="109895"/>
    <lineage>
        <taxon>Eukaryota</taxon>
        <taxon>Fungi</taxon>
        <taxon>Fungi incertae sedis</taxon>
        <taxon>Chytridiomycota</taxon>
        <taxon>Chytridiomycota incertae sedis</taxon>
        <taxon>Chytridiomycetes</taxon>
        <taxon>Spizellomycetales</taxon>
        <taxon>Powellomycetaceae</taxon>
        <taxon>Powellomyces</taxon>
    </lineage>
</organism>
<keyword evidence="2" id="KW-0813">Transport</keyword>
<dbReference type="PANTHER" id="PTHR12226">
    <property type="entry name" value="MANNOSE-P-DOLICHOL UTILIZATION DEFECT 1 LEC35 -RELATED"/>
    <property type="match status" value="1"/>
</dbReference>
<dbReference type="Proteomes" id="UP000318582">
    <property type="component" value="Unassembled WGS sequence"/>
</dbReference>
<evidence type="ECO:0000256" key="2">
    <source>
        <dbReference type="ARBA" id="ARBA00022448"/>
    </source>
</evidence>
<evidence type="ECO:0000256" key="4">
    <source>
        <dbReference type="ARBA" id="ARBA00022737"/>
    </source>
</evidence>
<evidence type="ECO:0000256" key="7">
    <source>
        <dbReference type="ARBA" id="ARBA00038475"/>
    </source>
</evidence>
<evidence type="ECO:0000313" key="10">
    <source>
        <dbReference type="EMBL" id="TPX61722.1"/>
    </source>
</evidence>
<dbReference type="SMART" id="SM00679">
    <property type="entry name" value="CTNS"/>
    <property type="match status" value="2"/>
</dbReference>
<dbReference type="Pfam" id="PF04193">
    <property type="entry name" value="PQ-loop"/>
    <property type="match status" value="1"/>
</dbReference>
<dbReference type="GO" id="GO:0016020">
    <property type="term" value="C:membrane"/>
    <property type="evidence" value="ECO:0007669"/>
    <property type="project" value="UniProtKB-SubCell"/>
</dbReference>
<keyword evidence="4" id="KW-0677">Repeat</keyword>
<feature type="transmembrane region" description="Helical" evidence="9">
    <location>
        <begin position="227"/>
        <end position="245"/>
    </location>
</feature>
<comment type="similarity">
    <text evidence="7">Belongs to the MPDU1 (TC 2.A.43.3) family.</text>
</comment>
<dbReference type="PANTHER" id="PTHR12226:SF2">
    <property type="entry name" value="MANNOSE-P-DOLICHOL UTILIZATION DEFECT 1 PROTEIN"/>
    <property type="match status" value="1"/>
</dbReference>
<feature type="transmembrane region" description="Helical" evidence="9">
    <location>
        <begin position="150"/>
        <end position="166"/>
    </location>
</feature>
<comment type="subcellular location">
    <subcellularLocation>
        <location evidence="1">Membrane</location>
        <topology evidence="1">Multi-pass membrane protein</topology>
    </subcellularLocation>
</comment>
<sequence>MPAVNTNTPRLQNTRQLLRAKVVANETVITEPFVLKPPASTSPTAPFGPKPLPPQAARESKPTAGGRSIRSIHSTTETLARMTQDVEPPTLLATMLGPSCATLDASPQCKVLLTSKLIGMAILVLGSLLKLPSLFPVLKAGSTRGIPIPPLLFETFGFTVGIAFNIRHANPFTTWGEAPCLLVANLLILLVHWKHRPLLVIASAAAYSYAFRTLLSPLRSSDATLQMLLGLTVPAFMTGTVLQIYENHREKHIGGISPATLTMGLMCGLGRLLTTFVEVDDPVVRFSAVFGAFLGLVLFFQMIVYKDGTRRFLEHASKAK</sequence>
<evidence type="ECO:0000256" key="9">
    <source>
        <dbReference type="SAM" id="Phobius"/>
    </source>
</evidence>
<feature type="transmembrane region" description="Helical" evidence="9">
    <location>
        <begin position="283"/>
        <end position="305"/>
    </location>
</feature>
<protein>
    <recommendedName>
        <fullName evidence="12">Mannose-P-dolichol utilization defect 1 protein homolog</fullName>
    </recommendedName>
</protein>
<evidence type="ECO:0000256" key="3">
    <source>
        <dbReference type="ARBA" id="ARBA00022692"/>
    </source>
</evidence>
<keyword evidence="6 9" id="KW-0472">Membrane</keyword>
<dbReference type="InterPro" id="IPR006603">
    <property type="entry name" value="PQ-loop_rpt"/>
</dbReference>
<evidence type="ECO:0000313" key="11">
    <source>
        <dbReference type="Proteomes" id="UP000318582"/>
    </source>
</evidence>
<evidence type="ECO:0000256" key="6">
    <source>
        <dbReference type="ARBA" id="ARBA00023136"/>
    </source>
</evidence>